<proteinExistence type="predicted"/>
<gene>
    <name evidence="2" type="ORF">THITE_2110931</name>
</gene>
<protein>
    <submittedName>
        <fullName evidence="2">Uncharacterized protein</fullName>
    </submittedName>
</protein>
<organism evidence="2 3">
    <name type="scientific">Thermothielavioides terrestris (strain ATCC 38088 / NRRL 8126)</name>
    <name type="common">Thielavia terrestris</name>
    <dbReference type="NCBI Taxonomy" id="578455"/>
    <lineage>
        <taxon>Eukaryota</taxon>
        <taxon>Fungi</taxon>
        <taxon>Dikarya</taxon>
        <taxon>Ascomycota</taxon>
        <taxon>Pezizomycotina</taxon>
        <taxon>Sordariomycetes</taxon>
        <taxon>Sordariomycetidae</taxon>
        <taxon>Sordariales</taxon>
        <taxon>Chaetomiaceae</taxon>
        <taxon>Thermothielavioides</taxon>
        <taxon>Thermothielavioides terrestris</taxon>
    </lineage>
</organism>
<dbReference type="RefSeq" id="XP_003650984.1">
    <property type="nucleotide sequence ID" value="XM_003650936.1"/>
</dbReference>
<evidence type="ECO:0000313" key="3">
    <source>
        <dbReference type="Proteomes" id="UP000008181"/>
    </source>
</evidence>
<dbReference type="HOGENOM" id="CLU_963728_0_0_1"/>
<dbReference type="EMBL" id="CP003009">
    <property type="protein sequence ID" value="AEO64648.1"/>
    <property type="molecule type" value="Genomic_DNA"/>
</dbReference>
<accession>G2QVF8</accession>
<sequence>MTASGYAADAKEEPSTAVNSTLVHRQATVDFEDTTIHQPYGQNNFSTEAFWLDWAWNDLPPSQLGGTITFDALANQRFPDSWSAEATGSHWVTSSVPSSTGTSLFGSPRLQEVSLFLLPTSDSGASHLSPHGCQMAPCLDYSPPWTCFSIASDNATGCQSSMSGWNNPTTAPWADHRRQTTPSPSSLDRCGSPFHHGEVKPDEDSLQSYCDSATCRRSDTTWSHNVSGTDTSKFPFSAQRTSIRGRLSMTGPGRIWAMMAGVAGGIHGWVVRQLCLGSVRTRKAMALRI</sequence>
<evidence type="ECO:0000256" key="1">
    <source>
        <dbReference type="SAM" id="MobiDB-lite"/>
    </source>
</evidence>
<dbReference type="Proteomes" id="UP000008181">
    <property type="component" value="Chromosome 1"/>
</dbReference>
<dbReference type="AlphaFoldDB" id="G2QVF8"/>
<keyword evidence="3" id="KW-1185">Reference proteome</keyword>
<reference evidence="2 3" key="1">
    <citation type="journal article" date="2011" name="Nat. Biotechnol.">
        <title>Comparative genomic analysis of the thermophilic biomass-degrading fungi Myceliophthora thermophila and Thielavia terrestris.</title>
        <authorList>
            <person name="Berka R.M."/>
            <person name="Grigoriev I.V."/>
            <person name="Otillar R."/>
            <person name="Salamov A."/>
            <person name="Grimwood J."/>
            <person name="Reid I."/>
            <person name="Ishmael N."/>
            <person name="John T."/>
            <person name="Darmond C."/>
            <person name="Moisan M.-C."/>
            <person name="Henrissat B."/>
            <person name="Coutinho P.M."/>
            <person name="Lombard V."/>
            <person name="Natvig D.O."/>
            <person name="Lindquist E."/>
            <person name="Schmutz J."/>
            <person name="Lucas S."/>
            <person name="Harris P."/>
            <person name="Powlowski J."/>
            <person name="Bellemare A."/>
            <person name="Taylor D."/>
            <person name="Butler G."/>
            <person name="de Vries R.P."/>
            <person name="Allijn I.E."/>
            <person name="van den Brink J."/>
            <person name="Ushinsky S."/>
            <person name="Storms R."/>
            <person name="Powell A.J."/>
            <person name="Paulsen I.T."/>
            <person name="Elbourne L.D.H."/>
            <person name="Baker S.E."/>
            <person name="Magnuson J."/>
            <person name="LaBoissiere S."/>
            <person name="Clutterbuck A.J."/>
            <person name="Martinez D."/>
            <person name="Wogulis M."/>
            <person name="de Leon A.L."/>
            <person name="Rey M.W."/>
            <person name="Tsang A."/>
        </authorList>
    </citation>
    <scope>NUCLEOTIDE SEQUENCE [LARGE SCALE GENOMIC DNA]</scope>
    <source>
        <strain evidence="3">ATCC 38088 / NRRL 8126</strain>
    </source>
</reference>
<dbReference type="GeneID" id="11515398"/>
<name>G2QVF8_THETT</name>
<dbReference type="KEGG" id="ttt:THITE_2110931"/>
<feature type="region of interest" description="Disordered" evidence="1">
    <location>
        <begin position="169"/>
        <end position="200"/>
    </location>
</feature>
<evidence type="ECO:0000313" key="2">
    <source>
        <dbReference type="EMBL" id="AEO64648.1"/>
    </source>
</evidence>